<name>A0A397SMQ8_9GLOM</name>
<reference evidence="1 2" key="1">
    <citation type="submission" date="2018-06" db="EMBL/GenBank/DDBJ databases">
        <title>Comparative genomics reveals the genomic features of Rhizophagus irregularis, R. cerebriforme, R. diaphanum and Gigaspora rosea, and their symbiotic lifestyle signature.</title>
        <authorList>
            <person name="Morin E."/>
            <person name="San Clemente H."/>
            <person name="Chen E.C.H."/>
            <person name="De La Providencia I."/>
            <person name="Hainaut M."/>
            <person name="Kuo A."/>
            <person name="Kohler A."/>
            <person name="Murat C."/>
            <person name="Tang N."/>
            <person name="Roy S."/>
            <person name="Loubradou J."/>
            <person name="Henrissat B."/>
            <person name="Grigoriev I.V."/>
            <person name="Corradi N."/>
            <person name="Roux C."/>
            <person name="Martin F.M."/>
        </authorList>
    </citation>
    <scope>NUCLEOTIDE SEQUENCE [LARGE SCALE GENOMIC DNA]</scope>
    <source>
        <strain evidence="1 2">DAOM 227022</strain>
    </source>
</reference>
<protein>
    <submittedName>
        <fullName evidence="1">Uncharacterized protein</fullName>
    </submittedName>
</protein>
<keyword evidence="2" id="KW-1185">Reference proteome</keyword>
<gene>
    <name evidence="1" type="ORF">C1645_828480</name>
</gene>
<dbReference type="EMBL" id="QKYT01000334">
    <property type="protein sequence ID" value="RIA86962.1"/>
    <property type="molecule type" value="Genomic_DNA"/>
</dbReference>
<sequence>MSEGSSNSSFPIDSLSFLFRLKREMVLCAFGLILESEMGMTLLQFEHLELGNDKFCSWISFWVWKFSGNSELEKKHSELEKKYSTLKTEMKMTWETKM</sequence>
<evidence type="ECO:0000313" key="2">
    <source>
        <dbReference type="Proteomes" id="UP000265703"/>
    </source>
</evidence>
<organism evidence="1 2">
    <name type="scientific">Glomus cerebriforme</name>
    <dbReference type="NCBI Taxonomy" id="658196"/>
    <lineage>
        <taxon>Eukaryota</taxon>
        <taxon>Fungi</taxon>
        <taxon>Fungi incertae sedis</taxon>
        <taxon>Mucoromycota</taxon>
        <taxon>Glomeromycotina</taxon>
        <taxon>Glomeromycetes</taxon>
        <taxon>Glomerales</taxon>
        <taxon>Glomeraceae</taxon>
        <taxon>Glomus</taxon>
    </lineage>
</organism>
<comment type="caution">
    <text evidence="1">The sequence shown here is derived from an EMBL/GenBank/DDBJ whole genome shotgun (WGS) entry which is preliminary data.</text>
</comment>
<dbReference type="AlphaFoldDB" id="A0A397SMQ8"/>
<accession>A0A397SMQ8</accession>
<dbReference type="Proteomes" id="UP000265703">
    <property type="component" value="Unassembled WGS sequence"/>
</dbReference>
<proteinExistence type="predicted"/>
<evidence type="ECO:0000313" key="1">
    <source>
        <dbReference type="EMBL" id="RIA86962.1"/>
    </source>
</evidence>